<feature type="compositionally biased region" description="Polar residues" evidence="4">
    <location>
        <begin position="336"/>
        <end position="350"/>
    </location>
</feature>
<dbReference type="Gene3D" id="2.170.150.70">
    <property type="match status" value="2"/>
</dbReference>
<dbReference type="EMBL" id="LCWV01000012">
    <property type="protein sequence ID" value="PWI69335.1"/>
    <property type="molecule type" value="Genomic_DNA"/>
</dbReference>
<dbReference type="EMBL" id="JAWRVI010000041">
    <property type="protein sequence ID" value="KAK4086348.1"/>
    <property type="molecule type" value="Genomic_DNA"/>
</dbReference>
<evidence type="ECO:0000313" key="7">
    <source>
        <dbReference type="EMBL" id="PWI69335.1"/>
    </source>
</evidence>
<feature type="domain" description="CENP-V/GFA" evidence="5">
    <location>
        <begin position="194"/>
        <end position="314"/>
    </location>
</feature>
<protein>
    <recommendedName>
        <fullName evidence="5">CENP-V/GFA domain-containing protein</fullName>
    </recommendedName>
</protein>
<reference evidence="7 8" key="2">
    <citation type="journal article" date="2016" name="Front. Microbiol.">
        <title>Genome and transcriptome sequences reveal the specific parasitism of the nematophagous Purpureocillium lilacinum 36-1.</title>
        <authorList>
            <person name="Xie J."/>
            <person name="Li S."/>
            <person name="Mo C."/>
            <person name="Xiao X."/>
            <person name="Peng D."/>
            <person name="Wang G."/>
            <person name="Xiao Y."/>
        </authorList>
    </citation>
    <scope>NUCLEOTIDE SEQUENCE [LARGE SCALE GENOMIC DNA]</scope>
    <source>
        <strain evidence="7 8">36-1</strain>
    </source>
</reference>
<evidence type="ECO:0000256" key="4">
    <source>
        <dbReference type="SAM" id="MobiDB-lite"/>
    </source>
</evidence>
<feature type="region of interest" description="Disordered" evidence="4">
    <location>
        <begin position="385"/>
        <end position="408"/>
    </location>
</feature>
<reference evidence="6" key="3">
    <citation type="submission" date="2023-11" db="EMBL/GenBank/DDBJ databases">
        <authorList>
            <person name="Beijen E."/>
            <person name="Ohm R.A."/>
        </authorList>
    </citation>
    <scope>NUCLEOTIDE SEQUENCE</scope>
    <source>
        <strain evidence="6">CBS 150709</strain>
    </source>
</reference>
<reference evidence="6 9" key="4">
    <citation type="journal article" date="2024" name="Microbiol. Resour. Announc.">
        <title>Genome annotations for the ascomycete fungi Trichoderma harzianum, Trichoderma aggressivum, and Purpureocillium lilacinum.</title>
        <authorList>
            <person name="Beijen E.P.W."/>
            <person name="Ohm R.A."/>
        </authorList>
    </citation>
    <scope>NUCLEOTIDE SEQUENCE [LARGE SCALE GENOMIC DNA]</scope>
    <source>
        <strain evidence="6 9">CBS 150709</strain>
    </source>
</reference>
<feature type="region of interest" description="Disordered" evidence="4">
    <location>
        <begin position="1"/>
        <end position="52"/>
    </location>
</feature>
<name>A0A2U3E487_PURLI</name>
<feature type="compositionally biased region" description="Polar residues" evidence="4">
    <location>
        <begin position="1"/>
        <end position="23"/>
    </location>
</feature>
<dbReference type="PANTHER" id="PTHR28620">
    <property type="entry name" value="CENTROMERE PROTEIN V"/>
    <property type="match status" value="1"/>
</dbReference>
<evidence type="ECO:0000256" key="1">
    <source>
        <dbReference type="ARBA" id="ARBA00005495"/>
    </source>
</evidence>
<organism evidence="7 8">
    <name type="scientific">Purpureocillium lilacinum</name>
    <name type="common">Paecilomyces lilacinus</name>
    <dbReference type="NCBI Taxonomy" id="33203"/>
    <lineage>
        <taxon>Eukaryota</taxon>
        <taxon>Fungi</taxon>
        <taxon>Dikarya</taxon>
        <taxon>Ascomycota</taxon>
        <taxon>Pezizomycotina</taxon>
        <taxon>Sordariomycetes</taxon>
        <taxon>Hypocreomycetidae</taxon>
        <taxon>Hypocreales</taxon>
        <taxon>Ophiocordycipitaceae</taxon>
        <taxon>Purpureocillium</taxon>
    </lineage>
</organism>
<feature type="domain" description="CENP-V/GFA" evidence="5">
    <location>
        <begin position="60"/>
        <end position="167"/>
    </location>
</feature>
<dbReference type="SUPFAM" id="SSF51316">
    <property type="entry name" value="Mss4-like"/>
    <property type="match status" value="2"/>
</dbReference>
<dbReference type="Pfam" id="PF04828">
    <property type="entry name" value="GFA"/>
    <property type="match status" value="2"/>
</dbReference>
<keyword evidence="2" id="KW-0479">Metal-binding</keyword>
<dbReference type="AlphaFoldDB" id="A0A2U3E487"/>
<dbReference type="Proteomes" id="UP000245956">
    <property type="component" value="Unassembled WGS sequence"/>
</dbReference>
<evidence type="ECO:0000313" key="8">
    <source>
        <dbReference type="Proteomes" id="UP000245956"/>
    </source>
</evidence>
<evidence type="ECO:0000259" key="5">
    <source>
        <dbReference type="PROSITE" id="PS51891"/>
    </source>
</evidence>
<dbReference type="Proteomes" id="UP001287286">
    <property type="component" value="Unassembled WGS sequence"/>
</dbReference>
<dbReference type="PROSITE" id="PS51891">
    <property type="entry name" value="CENP_V_GFA"/>
    <property type="match status" value="2"/>
</dbReference>
<proteinExistence type="inferred from homology"/>
<comment type="similarity">
    <text evidence="1">Belongs to the Gfa family.</text>
</comment>
<sequence length="529" mass="57283">MVTTRSMKSGQKSASPQGSNGEQNPEPAKRAAVPKEKKQPVPAVAVEDTNAQHKPQLRTYRGNCHCKAFVYEVELPEIKSAFECNCSICHKKGYLWVFPGDGRFEIVKGTDDTLARYTFGPEKLTHRFCPTCATPVMGEFVEGNKRALNVRAIQGVNTWALEKQPYDGAALGEKYVPPEHKGPLPPAIDGHKLYTGSCHCGAVTLAFMSKPLDETFTDLTAECNCSICGRNGYRWTYPSNKRVVLFASDPANLGRYSFARHVLNKTFCRICGVCMTNEYSDLSEEERKALGALPARGFAKSMKTQHPLNLRVFPDVDLARLRAPKLNDGAKIISPRNGSSVATAAMQSSPGRPLPPSAYKTKLRPAPLRWVASYHALAFASPESSLEWEGGDDPSQGGPSLTMTQRRGASVSSSLVSRLVARLGATPTPAIDTWKAQSHPSKGSPPRWRVPFAGAAPLSSARGAPYISDCPIGVAWGGIPHPKGSKLSLESTHARSAISRCAPVPAAMFLALCNGVTLPPWNEETDQPV</sequence>
<evidence type="ECO:0000313" key="9">
    <source>
        <dbReference type="Proteomes" id="UP001287286"/>
    </source>
</evidence>
<dbReference type="InterPro" id="IPR052355">
    <property type="entry name" value="CENP-V-like"/>
</dbReference>
<comment type="caution">
    <text evidence="7">The sequence shown here is derived from an EMBL/GenBank/DDBJ whole genome shotgun (WGS) entry which is preliminary data.</text>
</comment>
<reference evidence="7" key="1">
    <citation type="submission" date="2015-05" db="EMBL/GenBank/DDBJ databases">
        <authorList>
            <person name="Wang D.B."/>
            <person name="Wang M."/>
        </authorList>
    </citation>
    <scope>NUCLEOTIDE SEQUENCE</scope>
    <source>
        <strain evidence="7">36-1</strain>
    </source>
</reference>
<dbReference type="PANTHER" id="PTHR28620:SF1">
    <property type="entry name" value="CENP-V_GFA DOMAIN-CONTAINING PROTEIN"/>
    <property type="match status" value="1"/>
</dbReference>
<keyword evidence="9" id="KW-1185">Reference proteome</keyword>
<evidence type="ECO:0000313" key="6">
    <source>
        <dbReference type="EMBL" id="KAK4086348.1"/>
    </source>
</evidence>
<gene>
    <name evidence="7" type="ORF">PCL_00982</name>
    <name evidence="6" type="ORF">Purlil1_9194</name>
</gene>
<dbReference type="InterPro" id="IPR011057">
    <property type="entry name" value="Mss4-like_sf"/>
</dbReference>
<feature type="region of interest" description="Disordered" evidence="4">
    <location>
        <begin position="332"/>
        <end position="358"/>
    </location>
</feature>
<keyword evidence="3" id="KW-0862">Zinc</keyword>
<accession>A0A2U3E487</accession>
<dbReference type="InterPro" id="IPR006913">
    <property type="entry name" value="CENP-V/GFA"/>
</dbReference>
<feature type="compositionally biased region" description="Basic and acidic residues" evidence="4">
    <location>
        <begin position="27"/>
        <end position="39"/>
    </location>
</feature>
<dbReference type="GO" id="GO:0016846">
    <property type="term" value="F:carbon-sulfur lyase activity"/>
    <property type="evidence" value="ECO:0007669"/>
    <property type="project" value="InterPro"/>
</dbReference>
<evidence type="ECO:0000256" key="2">
    <source>
        <dbReference type="ARBA" id="ARBA00022723"/>
    </source>
</evidence>
<dbReference type="GO" id="GO:0046872">
    <property type="term" value="F:metal ion binding"/>
    <property type="evidence" value="ECO:0007669"/>
    <property type="project" value="UniProtKB-KW"/>
</dbReference>
<evidence type="ECO:0000256" key="3">
    <source>
        <dbReference type="ARBA" id="ARBA00022833"/>
    </source>
</evidence>